<reference evidence="2 3" key="1">
    <citation type="submission" date="2018-06" db="EMBL/GenBank/DDBJ databases">
        <authorList>
            <consortium name="Pathogen Informatics"/>
            <person name="Doyle S."/>
        </authorList>
    </citation>
    <scope>NUCLEOTIDE SEQUENCE [LARGE SCALE GENOMIC DNA]</scope>
    <source>
        <strain evidence="3">NCTC 11297</strain>
    </source>
</reference>
<sequence>MKQHSRYQQATKEARWAFGLTLLYVLGWCLCAYLPKGQQGPLGFPLWFELACIYLPVLFIVVAYWVVKIVYQEIDLENIEPENKDTEQGR</sequence>
<proteinExistence type="predicted"/>
<feature type="transmembrane region" description="Helical" evidence="1">
    <location>
        <begin position="16"/>
        <end position="35"/>
    </location>
</feature>
<evidence type="ECO:0000313" key="2">
    <source>
        <dbReference type="EMBL" id="SUB23209.1"/>
    </source>
</evidence>
<feature type="transmembrane region" description="Helical" evidence="1">
    <location>
        <begin position="47"/>
        <end position="67"/>
    </location>
</feature>
<keyword evidence="1" id="KW-0472">Membrane</keyword>
<organism evidence="2 3">
    <name type="scientific">Avibacterium avium</name>
    <name type="common">Pasteurella avium</name>
    <dbReference type="NCBI Taxonomy" id="751"/>
    <lineage>
        <taxon>Bacteria</taxon>
        <taxon>Pseudomonadati</taxon>
        <taxon>Pseudomonadota</taxon>
        <taxon>Gammaproteobacteria</taxon>
        <taxon>Pasteurellales</taxon>
        <taxon>Pasteurellaceae</taxon>
        <taxon>Avibacterium</taxon>
    </lineage>
</organism>
<dbReference type="Pfam" id="PF06196">
    <property type="entry name" value="DUF997"/>
    <property type="match status" value="1"/>
</dbReference>
<gene>
    <name evidence="2" type="ORF">NCTC11297_00201</name>
</gene>
<evidence type="ECO:0000313" key="3">
    <source>
        <dbReference type="Proteomes" id="UP000255098"/>
    </source>
</evidence>
<dbReference type="PANTHER" id="PTHR39174">
    <property type="entry name" value="INNER MEMBRANE PROTEIN-RELATED"/>
    <property type="match status" value="1"/>
</dbReference>
<dbReference type="InterPro" id="IPR010398">
    <property type="entry name" value="DUF997"/>
</dbReference>
<dbReference type="EMBL" id="UGSP01000001">
    <property type="protein sequence ID" value="SUB23209.1"/>
    <property type="molecule type" value="Genomic_DNA"/>
</dbReference>
<dbReference type="RefSeq" id="WP_103855177.1">
    <property type="nucleotide sequence ID" value="NZ_JBMMEG010000002.1"/>
</dbReference>
<evidence type="ECO:0000256" key="1">
    <source>
        <dbReference type="SAM" id="Phobius"/>
    </source>
</evidence>
<keyword evidence="1" id="KW-0812">Transmembrane</keyword>
<protein>
    <submittedName>
        <fullName evidence="2">Membrane protein</fullName>
    </submittedName>
</protein>
<dbReference type="AlphaFoldDB" id="A0A379ANN9"/>
<keyword evidence="1" id="KW-1133">Transmembrane helix</keyword>
<dbReference type="PANTHER" id="PTHR39174:SF1">
    <property type="entry name" value="INNER MEMBRANE PROTEIN"/>
    <property type="match status" value="1"/>
</dbReference>
<dbReference type="Proteomes" id="UP000255098">
    <property type="component" value="Unassembled WGS sequence"/>
</dbReference>
<accession>A0A379ANN9</accession>
<dbReference type="GeneID" id="300132427"/>
<keyword evidence="3" id="KW-1185">Reference proteome</keyword>
<name>A0A379ANN9_AVIAV</name>